<proteinExistence type="predicted"/>
<feature type="domain" description="Thiopeptide-type bacteriocin biosynthesis" evidence="3">
    <location>
        <begin position="771"/>
        <end position="1026"/>
    </location>
</feature>
<feature type="region of interest" description="Disordered" evidence="1">
    <location>
        <begin position="388"/>
        <end position="408"/>
    </location>
</feature>
<keyword evidence="5" id="KW-1185">Reference proteome</keyword>
<dbReference type="RefSeq" id="WP_189111602.1">
    <property type="nucleotide sequence ID" value="NZ_BMMV01000035.1"/>
</dbReference>
<dbReference type="Pfam" id="PF04738">
    <property type="entry name" value="Lant_dehydr_N"/>
    <property type="match status" value="1"/>
</dbReference>
<dbReference type="Pfam" id="PF14028">
    <property type="entry name" value="Lant_dehydr_C"/>
    <property type="match status" value="1"/>
</dbReference>
<name>A0ABQ2EYI9_9ACTN</name>
<dbReference type="InterPro" id="IPR006827">
    <property type="entry name" value="Lant_deHydtase_N"/>
</dbReference>
<accession>A0ABQ2EYI9</accession>
<feature type="domain" description="Lantibiotic dehydratase N-terminal" evidence="2">
    <location>
        <begin position="47"/>
        <end position="699"/>
    </location>
</feature>
<dbReference type="Proteomes" id="UP000660265">
    <property type="component" value="Unassembled WGS sequence"/>
</dbReference>
<evidence type="ECO:0000259" key="2">
    <source>
        <dbReference type="Pfam" id="PF04738"/>
    </source>
</evidence>
<dbReference type="EMBL" id="BMMV01000035">
    <property type="protein sequence ID" value="GGK27755.1"/>
    <property type="molecule type" value="Genomic_DNA"/>
</dbReference>
<sequence>MIREPLFRCSDVAMLRAPVHSVGQASGMGTHTGELAEDVKVLADLAADPTVREAVSISSPSLAHRLDTLIDTGTEGVAPRPADVRRAVRALTGYRLRMATRSTPFGIMAGVARIHFVDDPGDAKVRFGTEHRRYARPDQEWLSEVVRDCELRPEVLPELRLVLNNLCFVRGDRLVLSYVPNSAEAERSRTGVQEVSVRRTSAVRAVAEMANAPISFRDLVIRLADAFPTVPEDKIDVMLRQLVGKDILLTELRPRMDTIDPLDHVIRTLPPIPVSHELRALREDFARYVAQPLGQGRAALTEVRERMRRMSPGEGLVQVDLALDADVALPRVVAAEAERVATLLWRLAPRQRGTAELRQYHDDFLERYGQGRLVALKDLLNPDIGLGAPAGYRIPPSPRLPRPEQVQDTDRDRLVAELVQESMLTGQSEMVLTDDHPLLAPSASDEDRQPASLDLHTHLLADSVSAMREGDFRLVVLGCFGQAAASVGRFAHLLDDASREAYGAVARAGITADSTTSPVQLTYQVRSPRGGNVSQVPRWAPNVLPVAEFAEMDDPSVLRLDDVAIGGDAQGLFAVDVKSGREVVPATFHLLVARNESPNAARFLREIGSMGARPWMPWRWGGMGALPYTPRVRHGRSVLALARWRPTDRLCDQDMPFSDWIAEVAAWRRRWRVPKHICLGHVDQRIDLDLDEPAHQRLLRQELGRRRNSTSLSEVPAAAGPGTGWLAGADGVHRNEVVFPLLALPGKPAVSRTRHTACRPAVGKHLPGGEWLYASVYCSAERHDELLLDVPGLTSGLPIDRWFFLRYADPDRHLRLRFHGDPAVLASELLPRLTAWVSGLRDGGRARRMVLDTYDPEIERYGGPRAIEAAERAFHADSVAAVTQLALLASGELALDPLILAAANCVDLATRFCGSTEAGIDWLVHRLAKSPAHRAFQLHRGAALSLINPYDGWAGLRGVPGGTVVLSAWSQRSEAITRYGNTVGELQGHSPTARTDLLNSLLHMHHNRLLGTDRDAEVRAYAVARGAVEAHRERRRRGK</sequence>
<dbReference type="NCBIfam" id="TIGR03891">
    <property type="entry name" value="thiopep_ocin"/>
    <property type="match status" value="1"/>
</dbReference>
<protein>
    <submittedName>
        <fullName evidence="4">Lantibiotic dehydratase</fullName>
    </submittedName>
</protein>
<evidence type="ECO:0000256" key="1">
    <source>
        <dbReference type="SAM" id="MobiDB-lite"/>
    </source>
</evidence>
<gene>
    <name evidence="4" type="ORF">GCM10011583_69710</name>
</gene>
<reference evidence="5" key="1">
    <citation type="journal article" date="2019" name="Int. J. Syst. Evol. Microbiol.">
        <title>The Global Catalogue of Microorganisms (GCM) 10K type strain sequencing project: providing services to taxonomists for standard genome sequencing and annotation.</title>
        <authorList>
            <consortium name="The Broad Institute Genomics Platform"/>
            <consortium name="The Broad Institute Genome Sequencing Center for Infectious Disease"/>
            <person name="Wu L."/>
            <person name="Ma J."/>
        </authorList>
    </citation>
    <scope>NUCLEOTIDE SEQUENCE [LARGE SCALE GENOMIC DNA]</scope>
    <source>
        <strain evidence="5">CGMCC 4.7275</strain>
    </source>
</reference>
<evidence type="ECO:0000313" key="5">
    <source>
        <dbReference type="Proteomes" id="UP000660265"/>
    </source>
</evidence>
<dbReference type="InterPro" id="IPR023809">
    <property type="entry name" value="Thiopep_bacteriocin_synth_dom"/>
</dbReference>
<organism evidence="4 5">
    <name type="scientific">Streptomyces camponoticapitis</name>
    <dbReference type="NCBI Taxonomy" id="1616125"/>
    <lineage>
        <taxon>Bacteria</taxon>
        <taxon>Bacillati</taxon>
        <taxon>Actinomycetota</taxon>
        <taxon>Actinomycetes</taxon>
        <taxon>Kitasatosporales</taxon>
        <taxon>Streptomycetaceae</taxon>
        <taxon>Streptomyces</taxon>
    </lineage>
</organism>
<evidence type="ECO:0000313" key="4">
    <source>
        <dbReference type="EMBL" id="GGK27755.1"/>
    </source>
</evidence>
<evidence type="ECO:0000259" key="3">
    <source>
        <dbReference type="Pfam" id="PF14028"/>
    </source>
</evidence>
<comment type="caution">
    <text evidence="4">The sequence shown here is derived from an EMBL/GenBank/DDBJ whole genome shotgun (WGS) entry which is preliminary data.</text>
</comment>